<dbReference type="EMBL" id="GL439144">
    <property type="protein sequence ID" value="EFN67716.1"/>
    <property type="molecule type" value="Genomic_DNA"/>
</dbReference>
<sequence>MDLMDAEAVTRTNLEEVRRLLGIRYRRDRRTQTSPASSRKVAVEAIPATRERASRTEERYGTARGADRCWNCQAVGHRYSGCPHPKDSRPFCYGCERSGVTMRVCPRCGEDWRDLGPYRPESSHHVGRFEARIAQSEEKPGLRSISP</sequence>
<feature type="compositionally biased region" description="Basic and acidic residues" evidence="1">
    <location>
        <begin position="49"/>
        <end position="59"/>
    </location>
</feature>
<dbReference type="GO" id="GO:0003676">
    <property type="term" value="F:nucleic acid binding"/>
    <property type="evidence" value="ECO:0007669"/>
    <property type="project" value="InterPro"/>
</dbReference>
<evidence type="ECO:0008006" key="4">
    <source>
        <dbReference type="Google" id="ProtNLM"/>
    </source>
</evidence>
<dbReference type="AlphaFoldDB" id="E2AFS4"/>
<dbReference type="Gene3D" id="4.10.60.10">
    <property type="entry name" value="Zinc finger, CCHC-type"/>
    <property type="match status" value="1"/>
</dbReference>
<evidence type="ECO:0000313" key="3">
    <source>
        <dbReference type="Proteomes" id="UP000000311"/>
    </source>
</evidence>
<organism evidence="3">
    <name type="scientific">Camponotus floridanus</name>
    <name type="common">Florida carpenter ant</name>
    <dbReference type="NCBI Taxonomy" id="104421"/>
    <lineage>
        <taxon>Eukaryota</taxon>
        <taxon>Metazoa</taxon>
        <taxon>Ecdysozoa</taxon>
        <taxon>Arthropoda</taxon>
        <taxon>Hexapoda</taxon>
        <taxon>Insecta</taxon>
        <taxon>Pterygota</taxon>
        <taxon>Neoptera</taxon>
        <taxon>Endopterygota</taxon>
        <taxon>Hymenoptera</taxon>
        <taxon>Apocrita</taxon>
        <taxon>Aculeata</taxon>
        <taxon>Formicoidea</taxon>
        <taxon>Formicidae</taxon>
        <taxon>Formicinae</taxon>
        <taxon>Camponotus</taxon>
    </lineage>
</organism>
<gene>
    <name evidence="2" type="ORF">EAG_04423</name>
</gene>
<accession>E2AFS4</accession>
<dbReference type="SUPFAM" id="SSF57756">
    <property type="entry name" value="Retrovirus zinc finger-like domains"/>
    <property type="match status" value="1"/>
</dbReference>
<dbReference type="InterPro" id="IPR036875">
    <property type="entry name" value="Znf_CCHC_sf"/>
</dbReference>
<dbReference type="Proteomes" id="UP000000311">
    <property type="component" value="Unassembled WGS sequence"/>
</dbReference>
<proteinExistence type="predicted"/>
<dbReference type="InParanoid" id="E2AFS4"/>
<evidence type="ECO:0000256" key="1">
    <source>
        <dbReference type="SAM" id="MobiDB-lite"/>
    </source>
</evidence>
<name>E2AFS4_CAMFO</name>
<reference evidence="2 3" key="1">
    <citation type="journal article" date="2010" name="Science">
        <title>Genomic comparison of the ants Camponotus floridanus and Harpegnathos saltator.</title>
        <authorList>
            <person name="Bonasio R."/>
            <person name="Zhang G."/>
            <person name="Ye C."/>
            <person name="Mutti N.S."/>
            <person name="Fang X."/>
            <person name="Qin N."/>
            <person name="Donahue G."/>
            <person name="Yang P."/>
            <person name="Li Q."/>
            <person name="Li C."/>
            <person name="Zhang P."/>
            <person name="Huang Z."/>
            <person name="Berger S.L."/>
            <person name="Reinberg D."/>
            <person name="Wang J."/>
            <person name="Liebig J."/>
        </authorList>
    </citation>
    <scope>NUCLEOTIDE SEQUENCE [LARGE SCALE GENOMIC DNA]</scope>
    <source>
        <strain evidence="3">C129</strain>
    </source>
</reference>
<keyword evidence="3" id="KW-1185">Reference proteome</keyword>
<feature type="region of interest" description="Disordered" evidence="1">
    <location>
        <begin position="29"/>
        <end position="59"/>
    </location>
</feature>
<dbReference type="GO" id="GO:0008270">
    <property type="term" value="F:zinc ion binding"/>
    <property type="evidence" value="ECO:0007669"/>
    <property type="project" value="InterPro"/>
</dbReference>
<evidence type="ECO:0000313" key="2">
    <source>
        <dbReference type="EMBL" id="EFN67716.1"/>
    </source>
</evidence>
<protein>
    <recommendedName>
        <fullName evidence="4">CCHC-type domain-containing protein</fullName>
    </recommendedName>
</protein>